<dbReference type="Gene3D" id="3.60.15.10">
    <property type="entry name" value="Ribonuclease Z/Hydroxyacylglutathione hydrolase-like"/>
    <property type="match status" value="1"/>
</dbReference>
<dbReference type="InterPro" id="IPR055132">
    <property type="entry name" value="RNase_J_b_CASP"/>
</dbReference>
<dbReference type="SUPFAM" id="SSF46689">
    <property type="entry name" value="Homeodomain-like"/>
    <property type="match status" value="1"/>
</dbReference>
<keyword evidence="3" id="KW-0378">Hydrolase</keyword>
<dbReference type="PANTHER" id="PTHR43694">
    <property type="entry name" value="RIBONUCLEASE J"/>
    <property type="match status" value="1"/>
</dbReference>
<dbReference type="SUPFAM" id="SSF56281">
    <property type="entry name" value="Metallo-hydrolase/oxidoreductase"/>
    <property type="match status" value="1"/>
</dbReference>
<evidence type="ECO:0000256" key="1">
    <source>
        <dbReference type="ARBA" id="ARBA00022722"/>
    </source>
</evidence>
<feature type="compositionally biased region" description="Polar residues" evidence="7">
    <location>
        <begin position="28"/>
        <end position="44"/>
    </location>
</feature>
<feature type="domain" description="Myb-like" evidence="8">
    <location>
        <begin position="785"/>
        <end position="849"/>
    </location>
</feature>
<gene>
    <name evidence="9" type="ORF">E1A91_A07G059400v1</name>
</gene>
<dbReference type="EMBL" id="CM017642">
    <property type="protein sequence ID" value="TYJ25572.1"/>
    <property type="molecule type" value="Genomic_DNA"/>
</dbReference>
<protein>
    <recommendedName>
        <fullName evidence="8">Myb-like domain-containing protein</fullName>
    </recommendedName>
</protein>
<dbReference type="PROSITE" id="PS50090">
    <property type="entry name" value="MYB_LIKE"/>
    <property type="match status" value="1"/>
</dbReference>
<evidence type="ECO:0000259" key="8">
    <source>
        <dbReference type="PROSITE" id="PS50090"/>
    </source>
</evidence>
<sequence>MAASTALSLCPYILSRRPTPRKRRFSCSVGSTTPIGTRRTNVPRRSSGRLDGARKSMEDSVQRKMEQFYEGTAGPPLRVLPIGGLGEIGMNCMLVGNYDRYILIDAGVMFPDYDELGVQKIIPDTTFIKKWSHKIEAVVITHGHEDHIGALPWVIPALDPHTPIYASSFTMELIKKRLKENGIFVPSRLKVFKMRKRFAAGPFEIEPLRVTHSIPDCCGLVLRCADGTILHTGDWKIDESPLDGNIFDRQFLEDLSKEGVTLMMSDSTNVLSPGRSTSERVVADALLRHISNAKGRIITTQFASNIHRLGSVKAAADLTGRKLVFVGMSLRTYLDAAWKDGKAPIDPSTLVKAEDIDAYAPKDLIIVTTGSQAEPRAALNLASYGSSHSFKLNKEDVILYSAKVIPGNESRVMKMLNRISEIGSTIVMGRNEGLHTSGHGYRGELEEVLKIVKPQHFLPIHGELVFLKEHELLGKSTGVRHTTVIKNGEMLGVSHLRNRKVLSNGFSSLGKENLLLMYSDGDKAFGTSTELCIDERLRIASDGIIVVSMEILRPQKIDGIIENSLKGKIRITTRCLWLDKGKLLDALHKAAHAALSSCPVNCPLAHMERTVSEVLRKMVRKYSGKRPEVIAIALENPAGVLSDELNEKLSGNSNVGFGIPAVRKVMDGHPKRREPNKIKAENDGNLHIENTSEQNLIVGNDVETFLPEEVTTSSSPDHAERHTHSTEDSDEFWKPFIKSSSPIDNLENDNNGFIPIEEHKSELKSDDAASSGDVSELPSSQLKSSKPAKRNKWTSEEVKKLIKMRGELHSRFHVVKGRMALWEEISASLLADGISRSPVQCKSRWASLVQKYEEIRSEKKSHKDWPYFEEMNKILSDDFEAAAT</sequence>
<accession>A0A5D2YKF7</accession>
<dbReference type="InterPro" id="IPR042173">
    <property type="entry name" value="RNase_J_2"/>
</dbReference>
<keyword evidence="10" id="KW-1185">Reference proteome</keyword>
<evidence type="ECO:0000256" key="6">
    <source>
        <dbReference type="ARBA" id="ARBA00022884"/>
    </source>
</evidence>
<keyword evidence="1" id="KW-0540">Nuclease</keyword>
<dbReference type="Pfam" id="PF22505">
    <property type="entry name" value="RNase_J_b_CASP"/>
    <property type="match status" value="1"/>
</dbReference>
<dbReference type="EMBL" id="CM017642">
    <property type="protein sequence ID" value="TYJ25571.1"/>
    <property type="molecule type" value="Genomic_DNA"/>
</dbReference>
<proteinExistence type="predicted"/>
<evidence type="ECO:0000256" key="7">
    <source>
        <dbReference type="SAM" id="MobiDB-lite"/>
    </source>
</evidence>
<evidence type="ECO:0000313" key="10">
    <source>
        <dbReference type="Proteomes" id="UP000323597"/>
    </source>
</evidence>
<dbReference type="GO" id="GO:0004527">
    <property type="term" value="F:exonuclease activity"/>
    <property type="evidence" value="ECO:0007669"/>
    <property type="project" value="UniProtKB-KW"/>
</dbReference>
<dbReference type="GO" id="GO:0003723">
    <property type="term" value="F:RNA binding"/>
    <property type="evidence" value="ECO:0007669"/>
    <property type="project" value="UniProtKB-KW"/>
</dbReference>
<feature type="region of interest" description="Disordered" evidence="7">
    <location>
        <begin position="710"/>
        <end position="734"/>
    </location>
</feature>
<dbReference type="SMART" id="SM00717">
    <property type="entry name" value="SANT"/>
    <property type="match status" value="1"/>
</dbReference>
<dbReference type="PANTHER" id="PTHR43694:SF1">
    <property type="entry name" value="RIBONUCLEASE J"/>
    <property type="match status" value="1"/>
</dbReference>
<feature type="region of interest" description="Disordered" evidence="7">
    <location>
        <begin position="761"/>
        <end position="791"/>
    </location>
</feature>
<dbReference type="Pfam" id="PF13837">
    <property type="entry name" value="Myb_DNA-bind_4"/>
    <property type="match status" value="1"/>
</dbReference>
<dbReference type="InterPro" id="IPR011108">
    <property type="entry name" value="RMMBL"/>
</dbReference>
<keyword evidence="4" id="KW-0862">Zinc</keyword>
<dbReference type="GO" id="GO:0046872">
    <property type="term" value="F:metal ion binding"/>
    <property type="evidence" value="ECO:0007669"/>
    <property type="project" value="UniProtKB-KW"/>
</dbReference>
<dbReference type="Gene3D" id="3.40.50.10710">
    <property type="entry name" value="Metallo-hydrolase/oxidoreductase"/>
    <property type="match status" value="1"/>
</dbReference>
<feature type="region of interest" description="Disordered" evidence="7">
    <location>
        <begin position="667"/>
        <end position="694"/>
    </location>
</feature>
<dbReference type="InterPro" id="IPR001279">
    <property type="entry name" value="Metallo-B-lactamas"/>
</dbReference>
<feature type="compositionally biased region" description="Basic and acidic residues" evidence="7">
    <location>
        <begin position="717"/>
        <end position="733"/>
    </location>
</feature>
<evidence type="ECO:0000256" key="5">
    <source>
        <dbReference type="ARBA" id="ARBA00022839"/>
    </source>
</evidence>
<dbReference type="Pfam" id="PF07521">
    <property type="entry name" value="RMMBL"/>
    <property type="match status" value="1"/>
</dbReference>
<dbReference type="Gene3D" id="1.10.10.60">
    <property type="entry name" value="Homeodomain-like"/>
    <property type="match status" value="1"/>
</dbReference>
<dbReference type="CDD" id="cd12203">
    <property type="entry name" value="GT1"/>
    <property type="match status" value="1"/>
</dbReference>
<evidence type="ECO:0000256" key="4">
    <source>
        <dbReference type="ARBA" id="ARBA00022833"/>
    </source>
</evidence>
<reference evidence="9 10" key="1">
    <citation type="submission" date="2019-07" db="EMBL/GenBank/DDBJ databases">
        <title>WGS assembly of Gossypium mustelinum.</title>
        <authorList>
            <person name="Chen Z.J."/>
            <person name="Sreedasyam A."/>
            <person name="Ando A."/>
            <person name="Song Q."/>
            <person name="De L."/>
            <person name="Hulse-Kemp A."/>
            <person name="Ding M."/>
            <person name="Ye W."/>
            <person name="Kirkbride R."/>
            <person name="Jenkins J."/>
            <person name="Plott C."/>
            <person name="Lovell J."/>
            <person name="Lin Y.-M."/>
            <person name="Vaughn R."/>
            <person name="Liu B."/>
            <person name="Li W."/>
            <person name="Simpson S."/>
            <person name="Scheffler B."/>
            <person name="Saski C."/>
            <person name="Grover C."/>
            <person name="Hu G."/>
            <person name="Conover J."/>
            <person name="Carlson J."/>
            <person name="Shu S."/>
            <person name="Boston L."/>
            <person name="Williams M."/>
            <person name="Peterson D."/>
            <person name="Mcgee K."/>
            <person name="Jones D."/>
            <person name="Wendel J."/>
            <person name="Stelly D."/>
            <person name="Grimwood J."/>
            <person name="Schmutz J."/>
        </authorList>
    </citation>
    <scope>NUCLEOTIDE SEQUENCE [LARGE SCALE GENOMIC DNA]</scope>
    <source>
        <strain evidence="9">1408120.09</strain>
    </source>
</reference>
<dbReference type="InterPro" id="IPR009057">
    <property type="entry name" value="Homeodomain-like_sf"/>
</dbReference>
<evidence type="ECO:0000256" key="2">
    <source>
        <dbReference type="ARBA" id="ARBA00022723"/>
    </source>
</evidence>
<feature type="region of interest" description="Disordered" evidence="7">
    <location>
        <begin position="23"/>
        <end position="56"/>
    </location>
</feature>
<keyword evidence="6" id="KW-0694">RNA-binding</keyword>
<evidence type="ECO:0000313" key="9">
    <source>
        <dbReference type="EMBL" id="TYJ25571.1"/>
    </source>
</evidence>
<dbReference type="InterPro" id="IPR044822">
    <property type="entry name" value="Myb_DNA-bind_4"/>
</dbReference>
<dbReference type="SMART" id="SM00849">
    <property type="entry name" value="Lactamase_B"/>
    <property type="match status" value="1"/>
</dbReference>
<dbReference type="CDD" id="cd07714">
    <property type="entry name" value="RNaseJ_MBL-fold"/>
    <property type="match status" value="1"/>
</dbReference>
<keyword evidence="5" id="KW-0269">Exonuclease</keyword>
<feature type="compositionally biased region" description="Basic and acidic residues" evidence="7">
    <location>
        <begin position="667"/>
        <end position="686"/>
    </location>
</feature>
<organism evidence="9 10">
    <name type="scientific">Gossypium mustelinum</name>
    <name type="common">Cotton</name>
    <name type="synonym">Gossypium caicoense</name>
    <dbReference type="NCBI Taxonomy" id="34275"/>
    <lineage>
        <taxon>Eukaryota</taxon>
        <taxon>Viridiplantae</taxon>
        <taxon>Streptophyta</taxon>
        <taxon>Embryophyta</taxon>
        <taxon>Tracheophyta</taxon>
        <taxon>Spermatophyta</taxon>
        <taxon>Magnoliopsida</taxon>
        <taxon>eudicotyledons</taxon>
        <taxon>Gunneridae</taxon>
        <taxon>Pentapetalae</taxon>
        <taxon>rosids</taxon>
        <taxon>malvids</taxon>
        <taxon>Malvales</taxon>
        <taxon>Malvaceae</taxon>
        <taxon>Malvoideae</taxon>
        <taxon>Gossypium</taxon>
    </lineage>
</organism>
<dbReference type="InterPro" id="IPR001005">
    <property type="entry name" value="SANT/Myb"/>
</dbReference>
<dbReference type="Proteomes" id="UP000323597">
    <property type="component" value="Chromosome A07"/>
</dbReference>
<evidence type="ECO:0000256" key="3">
    <source>
        <dbReference type="ARBA" id="ARBA00022801"/>
    </source>
</evidence>
<keyword evidence="2" id="KW-0479">Metal-binding</keyword>
<name>A0A5D2YKF7_GOSMU</name>
<dbReference type="Pfam" id="PF12706">
    <property type="entry name" value="Lactamase_B_2"/>
    <property type="match status" value="1"/>
</dbReference>
<dbReference type="AlphaFoldDB" id="A0A5D2YKF7"/>
<dbReference type="InterPro" id="IPR036866">
    <property type="entry name" value="RibonucZ/Hydroxyglut_hydro"/>
</dbReference>